<dbReference type="InterPro" id="IPR000394">
    <property type="entry name" value="RNA_pol_sigma_54"/>
</dbReference>
<dbReference type="Pfam" id="PF04552">
    <property type="entry name" value="Sigma54_DBD"/>
    <property type="match status" value="1"/>
</dbReference>
<dbReference type="GeneID" id="56929530"/>
<evidence type="ECO:0000256" key="7">
    <source>
        <dbReference type="ARBA" id="ARBA00023125"/>
    </source>
</evidence>
<keyword evidence="14" id="KW-1185">Reference proteome</keyword>
<dbReference type="GO" id="GO:0016987">
    <property type="term" value="F:sigma factor activity"/>
    <property type="evidence" value="ECO:0007669"/>
    <property type="project" value="UniProtKB-KW"/>
</dbReference>
<dbReference type="Gene3D" id="1.10.10.60">
    <property type="entry name" value="Homeodomain-like"/>
    <property type="match status" value="1"/>
</dbReference>
<keyword evidence="3" id="KW-0808">Transferase</keyword>
<evidence type="ECO:0000256" key="8">
    <source>
        <dbReference type="ARBA" id="ARBA00023163"/>
    </source>
</evidence>
<dbReference type="GO" id="GO:0016779">
    <property type="term" value="F:nucleotidyltransferase activity"/>
    <property type="evidence" value="ECO:0007669"/>
    <property type="project" value="UniProtKB-KW"/>
</dbReference>
<dbReference type="PANTHER" id="PTHR32248:SF4">
    <property type="entry name" value="RNA POLYMERASE SIGMA-54 FACTOR"/>
    <property type="match status" value="1"/>
</dbReference>
<dbReference type="InterPro" id="IPR007634">
    <property type="entry name" value="RNA_pol_sigma_54_DNA-bd"/>
</dbReference>
<feature type="domain" description="RNA polymerase sigma factor 54 core-binding" evidence="10">
    <location>
        <begin position="77"/>
        <end position="255"/>
    </location>
</feature>
<dbReference type="InterPro" id="IPR038709">
    <property type="entry name" value="RpoN_core-bd_sf"/>
</dbReference>
<dbReference type="EMBL" id="AP019774">
    <property type="protein sequence ID" value="BCD71051.1"/>
    <property type="molecule type" value="Genomic_DNA"/>
</dbReference>
<evidence type="ECO:0000313" key="13">
    <source>
        <dbReference type="Proteomes" id="UP000317935"/>
    </source>
</evidence>
<evidence type="ECO:0000256" key="3">
    <source>
        <dbReference type="ARBA" id="ARBA00022679"/>
    </source>
</evidence>
<evidence type="ECO:0000256" key="6">
    <source>
        <dbReference type="ARBA" id="ARBA00023082"/>
    </source>
</evidence>
<keyword evidence="5" id="KW-0805">Transcription regulation</keyword>
<dbReference type="PROSITE" id="PS50044">
    <property type="entry name" value="SIGMA54_3"/>
    <property type="match status" value="1"/>
</dbReference>
<evidence type="ECO:0000313" key="14">
    <source>
        <dbReference type="Proteomes" id="UP000509742"/>
    </source>
</evidence>
<sequence length="422" mass="48311">MGSLRARSLLKNKLSATLKSWLPILQSDPLELEETLQICAKDNPFVHVQSGLQEDFSAFKSKIQRPYSLKSALGTKIEMLSTYSKTLYESLHEQILPPLFPTPLSVQIANDIIDNLNSEGYFEGDSTVQAAHLGVSTKTYESVRQRFAYLDPPGIGACNIQESFLFQLDHHDELDTPIYDLCIKIIHNLEDHKNFSHLSHYTKAMQIITSFKNPPALDFKENLPPVIPDILVLEQEGGIYVQLNDSYYPKVVIEEKHIRENSAYLREKLKEARDLVDALQMRRQTIQKIGLMLVEYQYDFFKGKAIKPMRLVDIANEFGYSASTISRAISNKYLACSRGVFPIKSFFTTALEGDISNASIKEFLLELIKHEDHQQPMSDLQILKLVEQKFGLKMVRRTITKYRKLLNIASSSERKKLYRLSL</sequence>
<evidence type="ECO:0000259" key="10">
    <source>
        <dbReference type="Pfam" id="PF04963"/>
    </source>
</evidence>
<gene>
    <name evidence="12" type="primary">rpoN</name>
    <name evidence="11" type="ORF">NHP190020_17590</name>
    <name evidence="12" type="ORF">SNTW_16960</name>
</gene>
<dbReference type="PROSITE" id="PS00717">
    <property type="entry name" value="SIGMA54_1"/>
    <property type="match status" value="1"/>
</dbReference>
<dbReference type="GO" id="GO:0006352">
    <property type="term" value="P:DNA-templated transcription initiation"/>
    <property type="evidence" value="ECO:0007669"/>
    <property type="project" value="InterPro"/>
</dbReference>
<dbReference type="Proteomes" id="UP000317935">
    <property type="component" value="Chromosome"/>
</dbReference>
<reference evidence="12 13" key="1">
    <citation type="submission" date="2019-06" db="EMBL/GenBank/DDBJ databases">
        <title>Complete genome sequence of Helicobacter suis SNTW101c.</title>
        <authorList>
            <person name="Rimbara E."/>
            <person name="Suzuki M."/>
            <person name="Matsui H."/>
            <person name="Nakamura M."/>
            <person name="Mori S."/>
            <person name="Shibayama K."/>
        </authorList>
    </citation>
    <scope>NUCLEOTIDE SEQUENCE [LARGE SCALE GENOMIC DNA]</scope>
    <source>
        <strain evidence="12 13">SNTW101c</strain>
    </source>
</reference>
<dbReference type="InterPro" id="IPR007046">
    <property type="entry name" value="RNA_pol_sigma_54_core-bd"/>
</dbReference>
<keyword evidence="4" id="KW-0548">Nucleotidyltransferase</keyword>
<evidence type="ECO:0000256" key="1">
    <source>
        <dbReference type="ARBA" id="ARBA00008798"/>
    </source>
</evidence>
<dbReference type="Gene3D" id="1.10.10.1330">
    <property type="entry name" value="RNA polymerase sigma-54 factor, core-binding domain"/>
    <property type="match status" value="1"/>
</dbReference>
<name>A0A6J4D073_9HELI</name>
<dbReference type="GO" id="GO:0003677">
    <property type="term" value="F:DNA binding"/>
    <property type="evidence" value="ECO:0007669"/>
    <property type="project" value="UniProtKB-KW"/>
</dbReference>
<keyword evidence="8" id="KW-0804">Transcription</keyword>
<comment type="similarity">
    <text evidence="1">Belongs to the sigma-54 factor family.</text>
</comment>
<dbReference type="PROSITE" id="PS00718">
    <property type="entry name" value="SIGMA54_2"/>
    <property type="match status" value="1"/>
</dbReference>
<dbReference type="PANTHER" id="PTHR32248">
    <property type="entry name" value="RNA POLYMERASE SIGMA-54 FACTOR"/>
    <property type="match status" value="1"/>
</dbReference>
<evidence type="ECO:0000313" key="12">
    <source>
        <dbReference type="EMBL" id="BCD71051.1"/>
    </source>
</evidence>
<proteinExistence type="inferred from homology"/>
<organism evidence="12 13">
    <name type="scientific">Helicobacter suis</name>
    <dbReference type="NCBI Taxonomy" id="104628"/>
    <lineage>
        <taxon>Bacteria</taxon>
        <taxon>Pseudomonadati</taxon>
        <taxon>Campylobacterota</taxon>
        <taxon>Epsilonproteobacteria</taxon>
        <taxon>Campylobacterales</taxon>
        <taxon>Helicobacteraceae</taxon>
        <taxon>Helicobacter</taxon>
    </lineage>
</organism>
<protein>
    <submittedName>
        <fullName evidence="12">RNA polymerase factor sigma-54 RpoN</fullName>
    </submittedName>
</protein>
<evidence type="ECO:0000313" key="11">
    <source>
        <dbReference type="EMBL" id="BCD46720.1"/>
    </source>
</evidence>
<dbReference type="EMBL" id="AP023036">
    <property type="protein sequence ID" value="BCD46720.1"/>
    <property type="molecule type" value="Genomic_DNA"/>
</dbReference>
<reference evidence="11 14" key="2">
    <citation type="submission" date="2020-04" db="EMBL/GenBank/DDBJ databases">
        <title>Genomic analysis of gastric non-Helicobacter pylori Helicobacters isolated in Japan.</title>
        <authorList>
            <person name="Suzuki M."/>
            <person name="Rimbara E."/>
        </authorList>
    </citation>
    <scope>NUCLEOTIDE SEQUENCE [LARGE SCALE GENOMIC DNA]</scope>
    <source>
        <strain evidence="11 14">NHP19-0020</strain>
    </source>
</reference>
<keyword evidence="2" id="KW-0240">DNA-directed RNA polymerase</keyword>
<dbReference type="NCBIfam" id="NF004602">
    <property type="entry name" value="PRK05932.2-4"/>
    <property type="match status" value="1"/>
</dbReference>
<evidence type="ECO:0000259" key="9">
    <source>
        <dbReference type="Pfam" id="PF04552"/>
    </source>
</evidence>
<feature type="domain" description="RNA polymerase sigma factor 54 DNA-binding" evidence="9">
    <location>
        <begin position="263"/>
        <end position="416"/>
    </location>
</feature>
<evidence type="ECO:0000256" key="2">
    <source>
        <dbReference type="ARBA" id="ARBA00022478"/>
    </source>
</evidence>
<dbReference type="NCBIfam" id="TIGR02395">
    <property type="entry name" value="rpoN_sigma"/>
    <property type="match status" value="1"/>
</dbReference>
<dbReference type="PIRSF" id="PIRSF000774">
    <property type="entry name" value="RpoN"/>
    <property type="match status" value="1"/>
</dbReference>
<dbReference type="GO" id="GO:0001216">
    <property type="term" value="F:DNA-binding transcription activator activity"/>
    <property type="evidence" value="ECO:0007669"/>
    <property type="project" value="InterPro"/>
</dbReference>
<accession>A0A6J4D073</accession>
<dbReference type="Pfam" id="PF00309">
    <property type="entry name" value="Sigma54_AID"/>
    <property type="match status" value="1"/>
</dbReference>
<keyword evidence="6" id="KW-0731">Sigma factor</keyword>
<dbReference type="AlphaFoldDB" id="A0A6J4D073"/>
<evidence type="ECO:0000256" key="4">
    <source>
        <dbReference type="ARBA" id="ARBA00022695"/>
    </source>
</evidence>
<dbReference type="Pfam" id="PF04963">
    <property type="entry name" value="Sigma54_CBD"/>
    <property type="match status" value="1"/>
</dbReference>
<dbReference type="Proteomes" id="UP000509742">
    <property type="component" value="Chromosome"/>
</dbReference>
<evidence type="ECO:0000256" key="5">
    <source>
        <dbReference type="ARBA" id="ARBA00023015"/>
    </source>
</evidence>
<dbReference type="PRINTS" id="PR00045">
    <property type="entry name" value="SIGMA54FCT"/>
</dbReference>
<dbReference type="GO" id="GO:0000428">
    <property type="term" value="C:DNA-directed RNA polymerase complex"/>
    <property type="evidence" value="ECO:0007669"/>
    <property type="project" value="UniProtKB-KW"/>
</dbReference>
<dbReference type="OrthoDB" id="9814402at2"/>
<keyword evidence="7" id="KW-0238">DNA-binding</keyword>
<dbReference type="RefSeq" id="WP_006564057.1">
    <property type="nucleotide sequence ID" value="NZ_AP019774.1"/>
</dbReference>